<keyword evidence="2" id="KW-1185">Reference proteome</keyword>
<name>A0ABV2PIN2_9BACI</name>
<protein>
    <recommendedName>
        <fullName evidence="3">Phage protein</fullName>
    </recommendedName>
</protein>
<dbReference type="EMBL" id="JBEPSB010000007">
    <property type="protein sequence ID" value="MET4560780.1"/>
    <property type="molecule type" value="Genomic_DNA"/>
</dbReference>
<comment type="caution">
    <text evidence="1">The sequence shown here is derived from an EMBL/GenBank/DDBJ whole genome shotgun (WGS) entry which is preliminary data.</text>
</comment>
<proteinExistence type="predicted"/>
<reference evidence="1 2" key="1">
    <citation type="submission" date="2024-06" db="EMBL/GenBank/DDBJ databases">
        <title>Sorghum-associated microbial communities from plants grown in Nebraska, USA.</title>
        <authorList>
            <person name="Schachtman D."/>
        </authorList>
    </citation>
    <scope>NUCLEOTIDE SEQUENCE [LARGE SCALE GENOMIC DNA]</scope>
    <source>
        <strain evidence="1 2">736</strain>
    </source>
</reference>
<accession>A0ABV2PIN2</accession>
<gene>
    <name evidence="1" type="ORF">ABIA69_001924</name>
</gene>
<dbReference type="Proteomes" id="UP001549363">
    <property type="component" value="Unassembled WGS sequence"/>
</dbReference>
<dbReference type="RefSeq" id="WP_354471661.1">
    <property type="nucleotide sequence ID" value="NZ_JBEPSB010000007.1"/>
</dbReference>
<evidence type="ECO:0000313" key="1">
    <source>
        <dbReference type="EMBL" id="MET4560780.1"/>
    </source>
</evidence>
<evidence type="ECO:0008006" key="3">
    <source>
        <dbReference type="Google" id="ProtNLM"/>
    </source>
</evidence>
<organism evidence="1 2">
    <name type="scientific">Lysinibacillus parviboronicapiens</name>
    <dbReference type="NCBI Taxonomy" id="436516"/>
    <lineage>
        <taxon>Bacteria</taxon>
        <taxon>Bacillati</taxon>
        <taxon>Bacillota</taxon>
        <taxon>Bacilli</taxon>
        <taxon>Bacillales</taxon>
        <taxon>Bacillaceae</taxon>
        <taxon>Lysinibacillus</taxon>
    </lineage>
</organism>
<evidence type="ECO:0000313" key="2">
    <source>
        <dbReference type="Proteomes" id="UP001549363"/>
    </source>
</evidence>
<sequence>MQVLKIISDIWKSGAEIYRDESDGRLALKNAKLVPEEILKTAEPIFNQIEDWFKSWEGANGIDQTIQKMIHQACGWQHNSKLNEWICADVDALTMFMEWQETLAKNGWNDIYEDYRQFENDESNLMKQKLYERAIIYANQNK</sequence>